<feature type="domain" description="C2H2-type" evidence="6">
    <location>
        <begin position="73"/>
        <end position="102"/>
    </location>
</feature>
<dbReference type="AlphaFoldDB" id="A0AAD9JTB8"/>
<dbReference type="PANTHER" id="PTHR14003:SF26">
    <property type="entry name" value="ZINC FINGER PROTEIN 367"/>
    <property type="match status" value="1"/>
</dbReference>
<dbReference type="EMBL" id="JAODUP010000173">
    <property type="protein sequence ID" value="KAK2158285.1"/>
    <property type="molecule type" value="Genomic_DNA"/>
</dbReference>
<dbReference type="GO" id="GO:0000785">
    <property type="term" value="C:chromatin"/>
    <property type="evidence" value="ECO:0007669"/>
    <property type="project" value="TreeGrafter"/>
</dbReference>
<dbReference type="InterPro" id="IPR036236">
    <property type="entry name" value="Znf_C2H2_sf"/>
</dbReference>
<organism evidence="7 8">
    <name type="scientific">Paralvinella palmiformis</name>
    <dbReference type="NCBI Taxonomy" id="53620"/>
    <lineage>
        <taxon>Eukaryota</taxon>
        <taxon>Metazoa</taxon>
        <taxon>Spiralia</taxon>
        <taxon>Lophotrochozoa</taxon>
        <taxon>Annelida</taxon>
        <taxon>Polychaeta</taxon>
        <taxon>Sedentaria</taxon>
        <taxon>Canalipalpata</taxon>
        <taxon>Terebellida</taxon>
        <taxon>Terebelliformia</taxon>
        <taxon>Alvinellidae</taxon>
        <taxon>Paralvinella</taxon>
    </lineage>
</organism>
<evidence type="ECO:0000259" key="6">
    <source>
        <dbReference type="PROSITE" id="PS50157"/>
    </source>
</evidence>
<dbReference type="GO" id="GO:0000978">
    <property type="term" value="F:RNA polymerase II cis-regulatory region sequence-specific DNA binding"/>
    <property type="evidence" value="ECO:0007669"/>
    <property type="project" value="TreeGrafter"/>
</dbReference>
<evidence type="ECO:0000313" key="7">
    <source>
        <dbReference type="EMBL" id="KAK2158285.1"/>
    </source>
</evidence>
<protein>
    <recommendedName>
        <fullName evidence="6">C2H2-type domain-containing protein</fullName>
    </recommendedName>
</protein>
<dbReference type="PROSITE" id="PS00028">
    <property type="entry name" value="ZINC_FINGER_C2H2_1"/>
    <property type="match status" value="1"/>
</dbReference>
<dbReference type="GO" id="GO:0008270">
    <property type="term" value="F:zinc ion binding"/>
    <property type="evidence" value="ECO:0007669"/>
    <property type="project" value="UniProtKB-KW"/>
</dbReference>
<dbReference type="SUPFAM" id="SSF57667">
    <property type="entry name" value="beta-beta-alpha zinc fingers"/>
    <property type="match status" value="1"/>
</dbReference>
<sequence length="399" mass="44286">MDSIFTSPKRINGYVISSDTPSSNGSTLEAAPYPCLIGQSTPNLNGTSPITPNGVLSGDELDKERLKRGEKPYTCDYPGCVKSFCQSGQLKTHQRLHTGEKPFKCTGEGCGVRFTHANRHCPYHPTVALKRDDAGAITLPDHNKEDISPEVIEWFKKHGGQFQNWNCSSFPILELCKDLELKFGTKKSTVAGRYFGFGTAPNAGVQVPFVPTQIFVSVENCTQRRYSKWILGVPTHGKKSRHIQMRHDRCTPMKSPITSRKLSTKRSLSKDIEQQWIQDKKPHLQDPIKSVHATLDQLPCQPGAVQICGWESPPYHNMLTPPYTPSPAPLFKKPCYPLSPSKCLNVQPLTPVRDSSNVALNLFPQTSCSSPITSPRKQAEHREKILGALALVELANSKK</sequence>
<dbReference type="Gene3D" id="3.30.160.60">
    <property type="entry name" value="Classic Zinc Finger"/>
    <property type="match status" value="2"/>
</dbReference>
<dbReference type="GO" id="GO:0000981">
    <property type="term" value="F:DNA-binding transcription factor activity, RNA polymerase II-specific"/>
    <property type="evidence" value="ECO:0007669"/>
    <property type="project" value="TreeGrafter"/>
</dbReference>
<keyword evidence="3 5" id="KW-0863">Zinc-finger</keyword>
<keyword evidence="4" id="KW-0862">Zinc</keyword>
<keyword evidence="2" id="KW-0677">Repeat</keyword>
<dbReference type="Proteomes" id="UP001208570">
    <property type="component" value="Unassembled WGS sequence"/>
</dbReference>
<gene>
    <name evidence="7" type="ORF">LSH36_173g00043</name>
</gene>
<reference evidence="7" key="1">
    <citation type="journal article" date="2023" name="Mol. Biol. Evol.">
        <title>Third-Generation Sequencing Reveals the Adaptive Role of the Epigenome in Three Deep-Sea Polychaetes.</title>
        <authorList>
            <person name="Perez M."/>
            <person name="Aroh O."/>
            <person name="Sun Y."/>
            <person name="Lan Y."/>
            <person name="Juniper S.K."/>
            <person name="Young C.R."/>
            <person name="Angers B."/>
            <person name="Qian P.Y."/>
        </authorList>
    </citation>
    <scope>NUCLEOTIDE SEQUENCE</scope>
    <source>
        <strain evidence="7">P08H-3</strain>
    </source>
</reference>
<dbReference type="FunFam" id="3.30.160.60:FF:000474">
    <property type="entry name" value="zinc finger protein 367"/>
    <property type="match status" value="1"/>
</dbReference>
<dbReference type="PROSITE" id="PS50157">
    <property type="entry name" value="ZINC_FINGER_C2H2_2"/>
    <property type="match status" value="1"/>
</dbReference>
<keyword evidence="8" id="KW-1185">Reference proteome</keyword>
<dbReference type="GO" id="GO:0005667">
    <property type="term" value="C:transcription regulator complex"/>
    <property type="evidence" value="ECO:0007669"/>
    <property type="project" value="TreeGrafter"/>
</dbReference>
<evidence type="ECO:0000256" key="4">
    <source>
        <dbReference type="ARBA" id="ARBA00022833"/>
    </source>
</evidence>
<keyword evidence="1" id="KW-0479">Metal-binding</keyword>
<evidence type="ECO:0000256" key="5">
    <source>
        <dbReference type="PROSITE-ProRule" id="PRU00042"/>
    </source>
</evidence>
<evidence type="ECO:0000256" key="3">
    <source>
        <dbReference type="ARBA" id="ARBA00022771"/>
    </source>
</evidence>
<dbReference type="GO" id="GO:0031519">
    <property type="term" value="C:PcG protein complex"/>
    <property type="evidence" value="ECO:0007669"/>
    <property type="project" value="TreeGrafter"/>
</dbReference>
<dbReference type="PANTHER" id="PTHR14003">
    <property type="entry name" value="TRANSCRIPTIONAL REPRESSOR PROTEIN YY"/>
    <property type="match status" value="1"/>
</dbReference>
<proteinExistence type="predicted"/>
<evidence type="ECO:0000313" key="8">
    <source>
        <dbReference type="Proteomes" id="UP001208570"/>
    </source>
</evidence>
<dbReference type="InterPro" id="IPR013087">
    <property type="entry name" value="Znf_C2H2_type"/>
</dbReference>
<comment type="caution">
    <text evidence="7">The sequence shown here is derived from an EMBL/GenBank/DDBJ whole genome shotgun (WGS) entry which is preliminary data.</text>
</comment>
<dbReference type="SMART" id="SM00355">
    <property type="entry name" value="ZnF_C2H2"/>
    <property type="match status" value="1"/>
</dbReference>
<evidence type="ECO:0000256" key="1">
    <source>
        <dbReference type="ARBA" id="ARBA00022723"/>
    </source>
</evidence>
<accession>A0AAD9JTB8</accession>
<name>A0AAD9JTB8_9ANNE</name>
<evidence type="ECO:0000256" key="2">
    <source>
        <dbReference type="ARBA" id="ARBA00022737"/>
    </source>
</evidence>